<organism evidence="1 2">
    <name type="scientific">Bacteroides fragilis 3_1_12</name>
    <dbReference type="NCBI Taxonomy" id="457424"/>
    <lineage>
        <taxon>Bacteria</taxon>
        <taxon>Pseudomonadati</taxon>
        <taxon>Bacteroidota</taxon>
        <taxon>Bacteroidia</taxon>
        <taxon>Bacteroidales</taxon>
        <taxon>Bacteroidaceae</taxon>
        <taxon>Bacteroides</taxon>
    </lineage>
</organism>
<accession>A0ABN0BHW7</accession>
<evidence type="ECO:0000313" key="1">
    <source>
        <dbReference type="EMBL" id="EFR52521.1"/>
    </source>
</evidence>
<gene>
    <name evidence="1" type="ORF">BFAG_01216</name>
</gene>
<keyword evidence="2" id="KW-1185">Reference proteome</keyword>
<evidence type="ECO:0000313" key="2">
    <source>
        <dbReference type="Proteomes" id="UP000005101"/>
    </source>
</evidence>
<dbReference type="EMBL" id="EQ973213">
    <property type="protein sequence ID" value="EFR52521.1"/>
    <property type="molecule type" value="Genomic_DNA"/>
</dbReference>
<protein>
    <submittedName>
        <fullName evidence="1">Uncharacterized protein</fullName>
    </submittedName>
</protein>
<name>A0ABN0BHW7_BACFG</name>
<reference evidence="1 2" key="1">
    <citation type="submission" date="2008-12" db="EMBL/GenBank/DDBJ databases">
        <title>Annotation of Bacteroides fragilis strain 3_1_12.</title>
        <authorList>
            <consortium name="The Broad Institute Genome Sequencing Platform"/>
            <person name="Ward D."/>
            <person name="Young S.K."/>
            <person name="Kodira C.D."/>
            <person name="Zeng Q."/>
            <person name="Koehrsen M."/>
            <person name="Alvarado L."/>
            <person name="Berlin A."/>
            <person name="Borenstein D."/>
            <person name="Chen Z."/>
            <person name="Engels R."/>
            <person name="Freedman E."/>
            <person name="Gellesch M."/>
            <person name="Goldberg J."/>
            <person name="Griggs A."/>
            <person name="Gujja S."/>
            <person name="Heiman D."/>
            <person name="Hepburn T."/>
            <person name="Howarth C."/>
            <person name="Jen D."/>
            <person name="Larson L."/>
            <person name="Lewis B."/>
            <person name="Mehta T."/>
            <person name="Park D."/>
            <person name="Pearson M."/>
            <person name="Roberts A."/>
            <person name="Saif S."/>
            <person name="Shea T."/>
            <person name="Shenoy N."/>
            <person name="Sisk P."/>
            <person name="Stolte C."/>
            <person name="Sykes S."/>
            <person name="Walk T."/>
            <person name="White J."/>
            <person name="Yandava C."/>
            <person name="Allen-Vercoe E."/>
            <person name="Strauss J."/>
            <person name="Ambrose C."/>
            <person name="Lander E."/>
            <person name="Nusbaum C."/>
            <person name="Galagan J."/>
            <person name="Birren B."/>
        </authorList>
    </citation>
    <scope>NUCLEOTIDE SEQUENCE [LARGE SCALE GENOMIC DNA]</scope>
    <source>
        <strain evidence="1 2">3_1_12</strain>
    </source>
</reference>
<dbReference type="Proteomes" id="UP000005101">
    <property type="component" value="Unassembled WGS sequence"/>
</dbReference>
<proteinExistence type="predicted"/>
<sequence length="78" mass="8876">MEMLQKTNFGLREMEGIEVPSTSLNDDRANVGNPIPMIYQSGCLTIFVIIRNLDSILCRSVSSVVSKNRLFCLFHQHF</sequence>